<dbReference type="EMBL" id="JBGMDY010000003">
    <property type="protein sequence ID" value="KAL2339646.1"/>
    <property type="molecule type" value="Genomic_DNA"/>
</dbReference>
<gene>
    <name evidence="2" type="ORF">Fmac_007586</name>
</gene>
<keyword evidence="3" id="KW-1185">Reference proteome</keyword>
<dbReference type="Proteomes" id="UP001603857">
    <property type="component" value="Unassembled WGS sequence"/>
</dbReference>
<feature type="transmembrane region" description="Helical" evidence="1">
    <location>
        <begin position="86"/>
        <end position="112"/>
    </location>
</feature>
<protein>
    <recommendedName>
        <fullName evidence="4">Transmembrane protein</fullName>
    </recommendedName>
</protein>
<comment type="caution">
    <text evidence="2">The sequence shown here is derived from an EMBL/GenBank/DDBJ whole genome shotgun (WGS) entry which is preliminary data.</text>
</comment>
<name>A0ABD1MVH4_9FABA</name>
<keyword evidence="1" id="KW-1133">Transmembrane helix</keyword>
<accession>A0ABD1MVH4</accession>
<keyword evidence="1" id="KW-0472">Membrane</keyword>
<evidence type="ECO:0008006" key="4">
    <source>
        <dbReference type="Google" id="ProtNLM"/>
    </source>
</evidence>
<reference evidence="2 3" key="1">
    <citation type="submission" date="2024-08" db="EMBL/GenBank/DDBJ databases">
        <title>Insights into the chromosomal genome structure of Flemingia macrophylla.</title>
        <authorList>
            <person name="Ding Y."/>
            <person name="Zhao Y."/>
            <person name="Bi W."/>
            <person name="Wu M."/>
            <person name="Zhao G."/>
            <person name="Gong Y."/>
            <person name="Li W."/>
            <person name="Zhang P."/>
        </authorList>
    </citation>
    <scope>NUCLEOTIDE SEQUENCE [LARGE SCALE GENOMIC DNA]</scope>
    <source>
        <strain evidence="2">DYQJB</strain>
        <tissue evidence="2">Leaf</tissue>
    </source>
</reference>
<dbReference type="AlphaFoldDB" id="A0ABD1MVH4"/>
<evidence type="ECO:0000313" key="2">
    <source>
        <dbReference type="EMBL" id="KAL2339646.1"/>
    </source>
</evidence>
<organism evidence="2 3">
    <name type="scientific">Flemingia macrophylla</name>
    <dbReference type="NCBI Taxonomy" id="520843"/>
    <lineage>
        <taxon>Eukaryota</taxon>
        <taxon>Viridiplantae</taxon>
        <taxon>Streptophyta</taxon>
        <taxon>Embryophyta</taxon>
        <taxon>Tracheophyta</taxon>
        <taxon>Spermatophyta</taxon>
        <taxon>Magnoliopsida</taxon>
        <taxon>eudicotyledons</taxon>
        <taxon>Gunneridae</taxon>
        <taxon>Pentapetalae</taxon>
        <taxon>rosids</taxon>
        <taxon>fabids</taxon>
        <taxon>Fabales</taxon>
        <taxon>Fabaceae</taxon>
        <taxon>Papilionoideae</taxon>
        <taxon>50 kb inversion clade</taxon>
        <taxon>NPAAA clade</taxon>
        <taxon>indigoferoid/millettioid clade</taxon>
        <taxon>Phaseoleae</taxon>
        <taxon>Flemingia</taxon>
    </lineage>
</organism>
<evidence type="ECO:0000313" key="3">
    <source>
        <dbReference type="Proteomes" id="UP001603857"/>
    </source>
</evidence>
<proteinExistence type="predicted"/>
<evidence type="ECO:0000256" key="1">
    <source>
        <dbReference type="SAM" id="Phobius"/>
    </source>
</evidence>
<keyword evidence="1" id="KW-0812">Transmembrane</keyword>
<sequence length="113" mass="12662">MMKNLKPLLSFFGKVKYMVGYSSSLPRSHSHSSFFVNELELEHIQVLVLVKLSVGGEGATNVARHRRKGRIKGISLHDYEVVLVELVVLLPFHSLIDLIMLIVVLVDLIAVLV</sequence>